<dbReference type="GO" id="GO:0004519">
    <property type="term" value="F:endonuclease activity"/>
    <property type="evidence" value="ECO:0007669"/>
    <property type="project" value="InterPro"/>
</dbReference>
<feature type="domain" description="RuvC endonuclease subdomain 3" evidence="1">
    <location>
        <begin position="60"/>
        <end position="266"/>
    </location>
</feature>
<sequence length="557" mass="63884">MNKLKDNYIGLEFIKKLGGSIVECGNGKSVTILKQDAYEDFIKKHYAKNRSKRNKLLLEDIPEKMIERQMNDTRYISKYISGILSNIVRVEDGTDEGLNSKNIVPGNGKITTTLKQDWGLNDVWNDLILPRFERMNQLTNSTDFTAWNENYQKFLPTVPVELSKGFSKKRIDHRHHALDALVIACATKDHVNLLNNQSAKSDINRYDLKRKLMKFETVVYKHPQTGEKIEREAPKQFLKPWGTFTIDAKSRLETIIVSFKQNLRVINKATNYYEKYVEKDGVKVKERVEQTGTNWAIRKPMHKETVSGRVDLPRIKVPKGKVLTATRKSLDTSFDLKAIGSITDTGIQKILKNYLQYKDNNPELAFSPEGIEDMNKNIEKFNDGKAHQPILKVRVFELGSKFPLGQSGNKKDKYVEAAKGTNLFFAVYEEKTGKRSYETIPLNEVIERQKQGLSVVDLKGKDDFYLSPNDLVYVPSEDELENISMIDFNKASSERIYKVVSFSGYQVFFVRQDVATSIVNKAEFSTLNKMERAIDGIMIKETCVKLQIDRLGNMLKV</sequence>
<dbReference type="GO" id="GO:0003676">
    <property type="term" value="F:nucleic acid binding"/>
    <property type="evidence" value="ECO:0007669"/>
    <property type="project" value="InterPro"/>
</dbReference>
<dbReference type="InterPro" id="IPR028629">
    <property type="entry name" value="Cas9"/>
</dbReference>
<evidence type="ECO:0000313" key="2">
    <source>
        <dbReference type="EMBL" id="SUJ03430.1"/>
    </source>
</evidence>
<dbReference type="Proteomes" id="UP000254893">
    <property type="component" value="Unassembled WGS sequence"/>
</dbReference>
<accession>A0A380BMQ2</accession>
<organism evidence="2 3">
    <name type="scientific">Sphingobacterium spiritivorum</name>
    <name type="common">Flavobacterium spiritivorum</name>
    <dbReference type="NCBI Taxonomy" id="258"/>
    <lineage>
        <taxon>Bacteria</taxon>
        <taxon>Pseudomonadati</taxon>
        <taxon>Bacteroidota</taxon>
        <taxon>Sphingobacteriia</taxon>
        <taxon>Sphingobacteriales</taxon>
        <taxon>Sphingobacteriaceae</taxon>
        <taxon>Sphingobacterium</taxon>
    </lineage>
</organism>
<dbReference type="InterPro" id="IPR041383">
    <property type="entry name" value="RuvC_III"/>
</dbReference>
<evidence type="ECO:0000259" key="1">
    <source>
        <dbReference type="Pfam" id="PF18541"/>
    </source>
</evidence>
<gene>
    <name evidence="2" type="ORF">NCTC11388_01259</name>
</gene>
<evidence type="ECO:0000313" key="3">
    <source>
        <dbReference type="Proteomes" id="UP000254893"/>
    </source>
</evidence>
<dbReference type="AlphaFoldDB" id="A0A380BMQ2"/>
<dbReference type="Pfam" id="PF18541">
    <property type="entry name" value="RuvC_III"/>
    <property type="match status" value="1"/>
</dbReference>
<name>A0A380BMQ2_SPHSI</name>
<dbReference type="RefSeq" id="WP_258862027.1">
    <property type="nucleotide sequence ID" value="NZ_UGYW01000002.1"/>
</dbReference>
<dbReference type="NCBIfam" id="TIGR01865">
    <property type="entry name" value="cas_Csn1"/>
    <property type="match status" value="1"/>
</dbReference>
<dbReference type="Gene3D" id="3.30.420.10">
    <property type="entry name" value="Ribonuclease H-like superfamily/Ribonuclease H"/>
    <property type="match status" value="1"/>
</dbReference>
<dbReference type="InterPro" id="IPR036397">
    <property type="entry name" value="RNaseH_sf"/>
</dbReference>
<reference evidence="2 3" key="1">
    <citation type="submission" date="2018-06" db="EMBL/GenBank/DDBJ databases">
        <authorList>
            <consortium name="Pathogen Informatics"/>
            <person name="Doyle S."/>
        </authorList>
    </citation>
    <scope>NUCLEOTIDE SEQUENCE [LARGE SCALE GENOMIC DNA]</scope>
    <source>
        <strain evidence="2 3">NCTC11388</strain>
    </source>
</reference>
<proteinExistence type="predicted"/>
<dbReference type="EMBL" id="UGYW01000002">
    <property type="protein sequence ID" value="SUJ03430.1"/>
    <property type="molecule type" value="Genomic_DNA"/>
</dbReference>
<protein>
    <submittedName>
        <fullName evidence="2">Uncharacterized protein conserved in bacteria</fullName>
    </submittedName>
</protein>